<sequence>MTVATVEPRDATLGVDHPAASRPEGVAGAGDFDIDDGVGDAILPLDPRVLGTEPNDNRGAGQEHRVRRPIPEHDRSVGGMGVLLHSCPPLRMNDNDYHSMHEEAMSRNCQVTGATPSFGNSVSHSHRRTRRRWNVNVQNKRYWVPPLSRHVTLRVSARGIHTIDQRGIDAVVADLLARGERI</sequence>
<organism evidence="7 8">
    <name type="scientific">Brooklawnia propionicigenes</name>
    <dbReference type="NCBI Taxonomy" id="3041175"/>
    <lineage>
        <taxon>Bacteria</taxon>
        <taxon>Bacillati</taxon>
        <taxon>Actinomycetota</taxon>
        <taxon>Actinomycetes</taxon>
        <taxon>Propionibacteriales</taxon>
        <taxon>Propionibacteriaceae</taxon>
        <taxon>Brooklawnia</taxon>
    </lineage>
</organism>
<evidence type="ECO:0000256" key="4">
    <source>
        <dbReference type="ARBA" id="ARBA00035174"/>
    </source>
</evidence>
<dbReference type="NCBIfam" id="TIGR00009">
    <property type="entry name" value="L28"/>
    <property type="match status" value="1"/>
</dbReference>
<keyword evidence="2 5" id="KW-0689">Ribosomal protein</keyword>
<evidence type="ECO:0000256" key="3">
    <source>
        <dbReference type="ARBA" id="ARBA00023274"/>
    </source>
</evidence>
<evidence type="ECO:0000256" key="2">
    <source>
        <dbReference type="ARBA" id="ARBA00022980"/>
    </source>
</evidence>
<dbReference type="KEGG" id="broo:brsh051_13650"/>
<evidence type="ECO:0000256" key="1">
    <source>
        <dbReference type="ARBA" id="ARBA00008760"/>
    </source>
</evidence>
<proteinExistence type="inferred from homology"/>
<dbReference type="InterPro" id="IPR001383">
    <property type="entry name" value="Ribosomal_bL28_bact-type"/>
</dbReference>
<dbReference type="InterPro" id="IPR037147">
    <property type="entry name" value="Ribosomal_bL28_sf"/>
</dbReference>
<evidence type="ECO:0000313" key="8">
    <source>
        <dbReference type="Proteomes" id="UP001431656"/>
    </source>
</evidence>
<protein>
    <recommendedName>
        <fullName evidence="4 5">Large ribosomal subunit protein bL28</fullName>
    </recommendedName>
</protein>
<dbReference type="GO" id="GO:0003735">
    <property type="term" value="F:structural constituent of ribosome"/>
    <property type="evidence" value="ECO:0007669"/>
    <property type="project" value="InterPro"/>
</dbReference>
<dbReference type="AlphaFoldDB" id="A0AAN0MGP2"/>
<dbReference type="SUPFAM" id="SSF143800">
    <property type="entry name" value="L28p-like"/>
    <property type="match status" value="1"/>
</dbReference>
<keyword evidence="8" id="KW-1185">Reference proteome</keyword>
<dbReference type="Gene3D" id="2.30.170.40">
    <property type="entry name" value="Ribosomal protein L28/L24"/>
    <property type="match status" value="1"/>
</dbReference>
<dbReference type="HAMAP" id="MF_00373">
    <property type="entry name" value="Ribosomal_bL28"/>
    <property type="match status" value="1"/>
</dbReference>
<dbReference type="FunFam" id="2.30.170.40:FF:000001">
    <property type="entry name" value="50S ribosomal protein L28"/>
    <property type="match status" value="1"/>
</dbReference>
<feature type="region of interest" description="Disordered" evidence="6">
    <location>
        <begin position="46"/>
        <end position="65"/>
    </location>
</feature>
<dbReference type="PANTHER" id="PTHR13528:SF2">
    <property type="entry name" value="LARGE RIBOSOMAL SUBUNIT PROTEIN BL28M"/>
    <property type="match status" value="1"/>
</dbReference>
<comment type="similarity">
    <text evidence="1 5">Belongs to the bacterial ribosomal protein bL28 family.</text>
</comment>
<dbReference type="GO" id="GO:1990904">
    <property type="term" value="C:ribonucleoprotein complex"/>
    <property type="evidence" value="ECO:0007669"/>
    <property type="project" value="UniProtKB-KW"/>
</dbReference>
<name>A0AAN0MGP2_9ACTN</name>
<dbReference type="InterPro" id="IPR026569">
    <property type="entry name" value="Ribosomal_bL28"/>
</dbReference>
<evidence type="ECO:0000313" key="7">
    <source>
        <dbReference type="EMBL" id="BEH02084.1"/>
    </source>
</evidence>
<dbReference type="GO" id="GO:0006412">
    <property type="term" value="P:translation"/>
    <property type="evidence" value="ECO:0007669"/>
    <property type="project" value="UniProtKB-UniRule"/>
</dbReference>
<reference evidence="7" key="1">
    <citation type="journal article" date="2024" name="Int. J. Syst. Evol. Microbiol.">
        <title>Brooklawnia propionicigenes sp. nov., a facultatively anaerobic, propionate-producing bacterium isolated from a methanogenic reactor treating waste from cattle farms.</title>
        <authorList>
            <person name="Akita Y."/>
            <person name="Ueki A."/>
            <person name="Tonouchi A."/>
            <person name="Sugawara Y."/>
            <person name="Honma S."/>
            <person name="Kaku N."/>
            <person name="Ueki K."/>
        </authorList>
    </citation>
    <scope>NUCLEOTIDE SEQUENCE</scope>
    <source>
        <strain evidence="7">SH051</strain>
    </source>
</reference>
<evidence type="ECO:0000256" key="6">
    <source>
        <dbReference type="SAM" id="MobiDB-lite"/>
    </source>
</evidence>
<dbReference type="EMBL" id="AP028056">
    <property type="protein sequence ID" value="BEH02084.1"/>
    <property type="molecule type" value="Genomic_DNA"/>
</dbReference>
<feature type="region of interest" description="Disordered" evidence="6">
    <location>
        <begin position="1"/>
        <end position="28"/>
    </location>
</feature>
<dbReference type="Pfam" id="PF00830">
    <property type="entry name" value="Ribosomal_L28"/>
    <property type="match status" value="1"/>
</dbReference>
<dbReference type="GO" id="GO:0005840">
    <property type="term" value="C:ribosome"/>
    <property type="evidence" value="ECO:0007669"/>
    <property type="project" value="UniProtKB-KW"/>
</dbReference>
<dbReference type="InterPro" id="IPR034704">
    <property type="entry name" value="Ribosomal_bL28/bL31-like_sf"/>
</dbReference>
<accession>A0AAN0MGP2</accession>
<gene>
    <name evidence="5" type="primary">rpmB</name>
    <name evidence="7" type="ORF">brsh051_13650</name>
</gene>
<evidence type="ECO:0000256" key="5">
    <source>
        <dbReference type="HAMAP-Rule" id="MF_00373"/>
    </source>
</evidence>
<dbReference type="Proteomes" id="UP001431656">
    <property type="component" value="Chromosome"/>
</dbReference>
<keyword evidence="3 5" id="KW-0687">Ribonucleoprotein</keyword>
<dbReference type="PANTHER" id="PTHR13528">
    <property type="entry name" value="39S RIBOSOMAL PROTEIN L28, MITOCHONDRIAL"/>
    <property type="match status" value="1"/>
</dbReference>